<evidence type="ECO:0000256" key="5">
    <source>
        <dbReference type="ARBA" id="ARBA00022946"/>
    </source>
</evidence>
<feature type="domain" description="Dehydrogenase E1 component" evidence="11">
    <location>
        <begin position="111"/>
        <end position="409"/>
    </location>
</feature>
<comment type="catalytic activity">
    <reaction evidence="9">
        <text>N(6)-[(R)-lipoyl]-L-lysyl-[protein] + 3-methyl-2-oxobutanoate + H(+) = N(6)-[(R)-S(8)-2-methylpropanoyldihydrolipoyl]-L-lysyl-[protein] + CO2</text>
        <dbReference type="Rhea" id="RHEA:13457"/>
        <dbReference type="Rhea" id="RHEA-COMP:10474"/>
        <dbReference type="Rhea" id="RHEA-COMP:10497"/>
        <dbReference type="ChEBI" id="CHEBI:11851"/>
        <dbReference type="ChEBI" id="CHEBI:15378"/>
        <dbReference type="ChEBI" id="CHEBI:16526"/>
        <dbReference type="ChEBI" id="CHEBI:83099"/>
        <dbReference type="ChEBI" id="CHEBI:83142"/>
        <dbReference type="EC" id="1.2.4.4"/>
    </reaction>
</comment>
<feature type="region of interest" description="Disordered" evidence="10">
    <location>
        <begin position="31"/>
        <end position="54"/>
    </location>
</feature>
<dbReference type="AlphaFoldDB" id="A0A4S2MN58"/>
<dbReference type="GO" id="GO:0009083">
    <property type="term" value="P:branched-chain amino acid catabolic process"/>
    <property type="evidence" value="ECO:0007669"/>
    <property type="project" value="TreeGrafter"/>
</dbReference>
<evidence type="ECO:0000256" key="9">
    <source>
        <dbReference type="RuleBase" id="RU365014"/>
    </source>
</evidence>
<evidence type="ECO:0000256" key="10">
    <source>
        <dbReference type="SAM" id="MobiDB-lite"/>
    </source>
</evidence>
<evidence type="ECO:0000256" key="6">
    <source>
        <dbReference type="ARBA" id="ARBA00022958"/>
    </source>
</evidence>
<dbReference type="STRING" id="341454.A0A4S2MN58"/>
<dbReference type="Proteomes" id="UP000298138">
    <property type="component" value="Unassembled WGS sequence"/>
</dbReference>
<evidence type="ECO:0000256" key="8">
    <source>
        <dbReference type="ARBA" id="ARBA00023128"/>
    </source>
</evidence>
<dbReference type="Gene3D" id="3.40.50.970">
    <property type="match status" value="1"/>
</dbReference>
<organism evidence="12 13">
    <name type="scientific">Ascodesmis nigricans</name>
    <dbReference type="NCBI Taxonomy" id="341454"/>
    <lineage>
        <taxon>Eukaryota</taxon>
        <taxon>Fungi</taxon>
        <taxon>Dikarya</taxon>
        <taxon>Ascomycota</taxon>
        <taxon>Pezizomycotina</taxon>
        <taxon>Pezizomycetes</taxon>
        <taxon>Pezizales</taxon>
        <taxon>Ascodesmidaceae</taxon>
        <taxon>Ascodesmis</taxon>
    </lineage>
</organism>
<dbReference type="InterPro" id="IPR029061">
    <property type="entry name" value="THDP-binding"/>
</dbReference>
<keyword evidence="7 9" id="KW-0560">Oxidoreductase</keyword>
<accession>A0A4S2MN58</accession>
<dbReference type="Pfam" id="PF00676">
    <property type="entry name" value="E1_dh"/>
    <property type="match status" value="1"/>
</dbReference>
<evidence type="ECO:0000256" key="3">
    <source>
        <dbReference type="ARBA" id="ARBA00008646"/>
    </source>
</evidence>
<dbReference type="SUPFAM" id="SSF52518">
    <property type="entry name" value="Thiamin diphosphate-binding fold (THDP-binding)"/>
    <property type="match status" value="1"/>
</dbReference>
<feature type="compositionally biased region" description="Low complexity" evidence="10">
    <location>
        <begin position="33"/>
        <end position="51"/>
    </location>
</feature>
<keyword evidence="8" id="KW-0496">Mitochondrion</keyword>
<keyword evidence="6" id="KW-0630">Potassium</keyword>
<evidence type="ECO:0000259" key="11">
    <source>
        <dbReference type="Pfam" id="PF00676"/>
    </source>
</evidence>
<evidence type="ECO:0000256" key="4">
    <source>
        <dbReference type="ARBA" id="ARBA00022723"/>
    </source>
</evidence>
<comment type="function">
    <text evidence="9">The branched-chain alpha-keto dehydrogenase complex catalyzes the overall conversion of alpha-keto acids to acyl-CoA and CO(2). It contains multiple copies of three enzymatic components: branched-chain alpha-keto acid decarboxylase (E1), lipoamide acyltransferase (E2) and lipoamide dehydrogenase (E3).</text>
</comment>
<dbReference type="GO" id="GO:0005759">
    <property type="term" value="C:mitochondrial matrix"/>
    <property type="evidence" value="ECO:0007669"/>
    <property type="project" value="UniProtKB-SubCell"/>
</dbReference>
<reference evidence="12 13" key="1">
    <citation type="submission" date="2019-04" db="EMBL/GenBank/DDBJ databases">
        <title>Comparative genomics and transcriptomics to analyze fruiting body development in filamentous ascomycetes.</title>
        <authorList>
            <consortium name="DOE Joint Genome Institute"/>
            <person name="Lutkenhaus R."/>
            <person name="Traeger S."/>
            <person name="Breuer J."/>
            <person name="Kuo A."/>
            <person name="Lipzen A."/>
            <person name="Pangilinan J."/>
            <person name="Dilworth D."/>
            <person name="Sandor L."/>
            <person name="Poggeler S."/>
            <person name="Barry K."/>
            <person name="Grigoriev I.V."/>
            <person name="Nowrousian M."/>
        </authorList>
    </citation>
    <scope>NUCLEOTIDE SEQUENCE [LARGE SCALE GENOMIC DNA]</scope>
    <source>
        <strain evidence="12 13">CBS 389.68</strain>
    </source>
</reference>
<dbReference type="EC" id="1.2.4.4" evidence="9"/>
<proteinExistence type="inferred from homology"/>
<dbReference type="PANTHER" id="PTHR43380:SF1">
    <property type="entry name" value="2-OXOISOVALERATE DEHYDROGENASE SUBUNIT ALPHA, MITOCHONDRIAL"/>
    <property type="match status" value="1"/>
</dbReference>
<dbReference type="GO" id="GO:0046872">
    <property type="term" value="F:metal ion binding"/>
    <property type="evidence" value="ECO:0007669"/>
    <property type="project" value="UniProtKB-KW"/>
</dbReference>
<comment type="cofactor">
    <cofactor evidence="1 9">
        <name>thiamine diphosphate</name>
        <dbReference type="ChEBI" id="CHEBI:58937"/>
    </cofactor>
</comment>
<dbReference type="OrthoDB" id="3845at2759"/>
<dbReference type="FunFam" id="3.40.50.970:FF:000015">
    <property type="entry name" value="2-oxoisovalerate dehydrogenase subunit alpha"/>
    <property type="match status" value="1"/>
</dbReference>
<dbReference type="GO" id="GO:0003863">
    <property type="term" value="F:branched-chain 2-oxo acid dehydrogenase activity"/>
    <property type="evidence" value="ECO:0007669"/>
    <property type="project" value="UniProtKB-EC"/>
</dbReference>
<comment type="similarity">
    <text evidence="3 9">Belongs to the BCKDHA family.</text>
</comment>
<dbReference type="InParanoid" id="A0A4S2MN58"/>
<evidence type="ECO:0000313" key="13">
    <source>
        <dbReference type="Proteomes" id="UP000298138"/>
    </source>
</evidence>
<keyword evidence="13" id="KW-1185">Reference proteome</keyword>
<gene>
    <name evidence="12" type="ORF">EX30DRAFT_397794</name>
</gene>
<protein>
    <recommendedName>
        <fullName evidence="9">2-oxoisovalerate dehydrogenase subunit alpha</fullName>
        <ecNumber evidence="9">1.2.4.4</ecNumber>
    </recommendedName>
    <alternativeName>
        <fullName evidence="9">Branched-chain alpha-keto acid dehydrogenase E1 component alpha chain</fullName>
    </alternativeName>
</protein>
<keyword evidence="4" id="KW-0479">Metal-binding</keyword>
<dbReference type="EMBL" id="ML220141">
    <property type="protein sequence ID" value="TGZ78473.1"/>
    <property type="molecule type" value="Genomic_DNA"/>
</dbReference>
<evidence type="ECO:0000256" key="7">
    <source>
        <dbReference type="ARBA" id="ARBA00023002"/>
    </source>
</evidence>
<evidence type="ECO:0000256" key="1">
    <source>
        <dbReference type="ARBA" id="ARBA00001964"/>
    </source>
</evidence>
<evidence type="ECO:0000256" key="2">
    <source>
        <dbReference type="ARBA" id="ARBA00004305"/>
    </source>
</evidence>
<keyword evidence="5" id="KW-0809">Transit peptide</keyword>
<name>A0A4S2MN58_9PEZI</name>
<evidence type="ECO:0000313" key="12">
    <source>
        <dbReference type="EMBL" id="TGZ78473.1"/>
    </source>
</evidence>
<dbReference type="CDD" id="cd02000">
    <property type="entry name" value="TPP_E1_PDC_ADC_BCADC"/>
    <property type="match status" value="1"/>
</dbReference>
<dbReference type="InterPro" id="IPR050771">
    <property type="entry name" value="Alpha-ketoacid_DH_E1_comp"/>
</dbReference>
<comment type="subcellular location">
    <subcellularLocation>
        <location evidence="2">Mitochondrion matrix</location>
    </subcellularLocation>
</comment>
<keyword evidence="9" id="KW-0786">Thiamine pyrophosphate</keyword>
<dbReference type="PANTHER" id="PTHR43380">
    <property type="entry name" value="2-OXOISOVALERATE DEHYDROGENASE SUBUNIT ALPHA, MITOCHONDRIAL"/>
    <property type="match status" value="1"/>
</dbReference>
<sequence>MLPRHTLGRSLRQLASTPAVRNPALSRQLLRGISNSSTSRSSIRQSPDSDSVNFPGAVRSKFTSRFGFQSSEDTPALPTYRVLNPEGQFVNHDYDIDSLGMNQEFAVKLYQAMVKTNIMDKIMYDSQRQGRISFYMVSQGEEAIAVGSAAAMEDGDKVFAQYREQGSLMYRGYTLDEFMNQLFSNVNDYGKGRAMPVHYQSEKLGLFPVSSTLATQLPNAVGCAYGMKMDNLPNVVIGYFGEGAASEGDFHAALNMAATRSCPVLFICRNNGYAISTPTLEQYKGDGIASRGVGYGVDTIRVDGNDILAVLEVTQKARDMAIKEHKPVLIEAMSYRVSHHSTSDDSFAYRARKDVEEWQRRDNPISRFRKFMEARGWWNDDKENQFRVSARKEVLKAFDKAEKAKKPAVRELFADVMKNPCTDLAEQREELRQIVETYPDEYNLDDFDQGVKGL</sequence>
<dbReference type="InterPro" id="IPR001017">
    <property type="entry name" value="DH_E1"/>
</dbReference>